<evidence type="ECO:0000313" key="4">
    <source>
        <dbReference type="Proteomes" id="UP001233535"/>
    </source>
</evidence>
<keyword evidence="4" id="KW-1185">Reference proteome</keyword>
<proteinExistence type="predicted"/>
<dbReference type="RefSeq" id="WP_309261232.1">
    <property type="nucleotide sequence ID" value="NZ_JARUHG010000001.1"/>
</dbReference>
<gene>
    <name evidence="3" type="ORF">P8609_03690</name>
</gene>
<evidence type="ECO:0000256" key="2">
    <source>
        <dbReference type="SAM" id="Phobius"/>
    </source>
</evidence>
<name>A0ABU1CBD7_9GAMM</name>
<sequence length="125" mass="13379">MSAVPFWVELVVALLLVCSGVFVVIAATGFLRFPGFFLRMHPPALTYTLGSWCVALAGAAYFSTLEGRLALHPLLIPLFLAITVPVTTLLLARVALFRRRRAGTPDTPPSLVATQSSADDTQGPP</sequence>
<keyword evidence="2" id="KW-0472">Membrane</keyword>
<feature type="transmembrane region" description="Helical" evidence="2">
    <location>
        <begin position="6"/>
        <end position="32"/>
    </location>
</feature>
<accession>A0ABU1CBD7</accession>
<feature type="region of interest" description="Disordered" evidence="1">
    <location>
        <begin position="102"/>
        <end position="125"/>
    </location>
</feature>
<protein>
    <submittedName>
        <fullName evidence="3">Na+/H+ antiporter subunit G</fullName>
    </submittedName>
</protein>
<evidence type="ECO:0000256" key="1">
    <source>
        <dbReference type="SAM" id="MobiDB-lite"/>
    </source>
</evidence>
<comment type="caution">
    <text evidence="3">The sequence shown here is derived from an EMBL/GenBank/DDBJ whole genome shotgun (WGS) entry which is preliminary data.</text>
</comment>
<keyword evidence="2" id="KW-1133">Transmembrane helix</keyword>
<dbReference type="Proteomes" id="UP001233535">
    <property type="component" value="Unassembled WGS sequence"/>
</dbReference>
<keyword evidence="2" id="KW-0812">Transmembrane</keyword>
<organism evidence="3 4">
    <name type="scientific">Lysobacter arvi</name>
    <dbReference type="NCBI Taxonomy" id="3038776"/>
    <lineage>
        <taxon>Bacteria</taxon>
        <taxon>Pseudomonadati</taxon>
        <taxon>Pseudomonadota</taxon>
        <taxon>Gammaproteobacteria</taxon>
        <taxon>Lysobacterales</taxon>
        <taxon>Lysobacteraceae</taxon>
        <taxon>Lysobacter</taxon>
    </lineage>
</organism>
<feature type="transmembrane region" description="Helical" evidence="2">
    <location>
        <begin position="44"/>
        <end position="62"/>
    </location>
</feature>
<dbReference type="EMBL" id="JARUHG010000001">
    <property type="protein sequence ID" value="MDR0182072.1"/>
    <property type="molecule type" value="Genomic_DNA"/>
</dbReference>
<feature type="compositionally biased region" description="Polar residues" evidence="1">
    <location>
        <begin position="112"/>
        <end position="125"/>
    </location>
</feature>
<reference evidence="3 4" key="1">
    <citation type="submission" date="2023-04" db="EMBL/GenBank/DDBJ databases">
        <title>Lysobacter sp. strain UC isolated from soil sample.</title>
        <authorList>
            <person name="Choksket S."/>
            <person name="Harshvardhan F."/>
            <person name="Rana R."/>
            <person name="Patil P.B."/>
            <person name="Korpole S."/>
        </authorList>
    </citation>
    <scope>NUCLEOTIDE SEQUENCE [LARGE SCALE GENOMIC DNA]</scope>
    <source>
        <strain evidence="3 4">UC</strain>
    </source>
</reference>
<dbReference type="InterPro" id="IPR005133">
    <property type="entry name" value="PhaG_MnhG_YufB"/>
</dbReference>
<evidence type="ECO:0000313" key="3">
    <source>
        <dbReference type="EMBL" id="MDR0182072.1"/>
    </source>
</evidence>
<dbReference type="Pfam" id="PF03334">
    <property type="entry name" value="PhaG_MnhG_YufB"/>
    <property type="match status" value="1"/>
</dbReference>
<dbReference type="PANTHER" id="PTHR34703:SF1">
    <property type="entry name" value="ANTIPORTER SUBUNIT MNHG2-RELATED"/>
    <property type="match status" value="1"/>
</dbReference>
<dbReference type="NCBIfam" id="NF009315">
    <property type="entry name" value="PRK12674.1-4"/>
    <property type="match status" value="1"/>
</dbReference>
<dbReference type="PANTHER" id="PTHR34703">
    <property type="entry name" value="ANTIPORTER SUBUNIT MNHG2-RELATED"/>
    <property type="match status" value="1"/>
</dbReference>
<feature type="transmembrane region" description="Helical" evidence="2">
    <location>
        <begin position="74"/>
        <end position="92"/>
    </location>
</feature>